<dbReference type="RefSeq" id="WP_331208240.1">
    <property type="nucleotide sequence ID" value="NZ_JAZGQL010000008.1"/>
</dbReference>
<evidence type="ECO:0000313" key="2">
    <source>
        <dbReference type="Proteomes" id="UP001339911"/>
    </source>
</evidence>
<name>A0ABU7SDY2_9ACTN</name>
<evidence type="ECO:0000313" key="1">
    <source>
        <dbReference type="EMBL" id="MEE6307964.1"/>
    </source>
</evidence>
<keyword evidence="2" id="KW-1185">Reference proteome</keyword>
<comment type="caution">
    <text evidence="1">The sequence shown here is derived from an EMBL/GenBank/DDBJ whole genome shotgun (WGS) entry which is preliminary data.</text>
</comment>
<proteinExistence type="predicted"/>
<gene>
    <name evidence="1" type="ORF">V1634_14140</name>
</gene>
<dbReference type="EMBL" id="JAZGQL010000008">
    <property type="protein sequence ID" value="MEE6307964.1"/>
    <property type="molecule type" value="Genomic_DNA"/>
</dbReference>
<sequence length="57" mass="6404">MEIDKVKIVEWLRSRGQDVRADWIDRELPGRVDSVRHAGLLATLGLDPAELADRPAP</sequence>
<reference evidence="1 2" key="1">
    <citation type="submission" date="2024-01" db="EMBL/GenBank/DDBJ databases">
        <title>Genome insights into Plantactinospora veratri sp. nov.</title>
        <authorList>
            <person name="Wang L."/>
        </authorList>
    </citation>
    <scope>NUCLEOTIDE SEQUENCE [LARGE SCALE GENOMIC DNA]</scope>
    <source>
        <strain evidence="1 2">NEAU-FHS4</strain>
    </source>
</reference>
<dbReference type="Proteomes" id="UP001339911">
    <property type="component" value="Unassembled WGS sequence"/>
</dbReference>
<accession>A0ABU7SDY2</accession>
<organism evidence="1 2">
    <name type="scientific">Plantactinospora veratri</name>
    <dbReference type="NCBI Taxonomy" id="1436122"/>
    <lineage>
        <taxon>Bacteria</taxon>
        <taxon>Bacillati</taxon>
        <taxon>Actinomycetota</taxon>
        <taxon>Actinomycetes</taxon>
        <taxon>Micromonosporales</taxon>
        <taxon>Micromonosporaceae</taxon>
        <taxon>Plantactinospora</taxon>
    </lineage>
</organism>
<protein>
    <submittedName>
        <fullName evidence="1">Uncharacterized protein</fullName>
    </submittedName>
</protein>